<name>A0A5C6BV86_9BACT</name>
<gene>
    <name evidence="1" type="ORF">Poly21_31590</name>
</gene>
<keyword evidence="2" id="KW-1185">Reference proteome</keyword>
<comment type="caution">
    <text evidence="1">The sequence shown here is derived from an EMBL/GenBank/DDBJ whole genome shotgun (WGS) entry which is preliminary data.</text>
</comment>
<dbReference type="RefSeq" id="WP_146407706.1">
    <property type="nucleotide sequence ID" value="NZ_SJPU01000002.1"/>
</dbReference>
<sequence>MMIDAIQSIAGYDSMTPAQIADALAEIVLRAESFETFNSLTLSLDNDVMLVETMVAAMRLAGLNASADSLTTRGIDFGLPAVQSMVDVLATSAPETFTAPIVATLKSLGQQTRWASHGGTGEPPTAQAVTDAMAENAASLRESSRLAALNDAIDAVRVSVNLSDESLTIAELQSAVNDALANGWSE</sequence>
<dbReference type="EMBL" id="SJPU01000002">
    <property type="protein sequence ID" value="TWU15955.1"/>
    <property type="molecule type" value="Genomic_DNA"/>
</dbReference>
<evidence type="ECO:0000313" key="2">
    <source>
        <dbReference type="Proteomes" id="UP000319908"/>
    </source>
</evidence>
<accession>A0A5C6BV86</accession>
<reference evidence="1 2" key="1">
    <citation type="journal article" date="2020" name="Antonie Van Leeuwenhoek">
        <title>Rhodopirellula heiligendammensis sp. nov., Rhodopirellula pilleata sp. nov., and Rhodopirellula solitaria sp. nov. isolated from natural or artificial marine surfaces in Northern Germany and California, USA, and emended description of the genus Rhodopirellula.</title>
        <authorList>
            <person name="Kallscheuer N."/>
            <person name="Wiegand S."/>
            <person name="Jogler M."/>
            <person name="Boedeker C."/>
            <person name="Peeters S.H."/>
            <person name="Rast P."/>
            <person name="Heuer A."/>
            <person name="Jetten M.S.M."/>
            <person name="Rohde M."/>
            <person name="Jogler C."/>
        </authorList>
    </citation>
    <scope>NUCLEOTIDE SEQUENCE [LARGE SCALE GENOMIC DNA]</scope>
    <source>
        <strain evidence="1 2">Poly21</strain>
    </source>
</reference>
<organism evidence="1 2">
    <name type="scientific">Allorhodopirellula heiligendammensis</name>
    <dbReference type="NCBI Taxonomy" id="2714739"/>
    <lineage>
        <taxon>Bacteria</taxon>
        <taxon>Pseudomonadati</taxon>
        <taxon>Planctomycetota</taxon>
        <taxon>Planctomycetia</taxon>
        <taxon>Pirellulales</taxon>
        <taxon>Pirellulaceae</taxon>
        <taxon>Allorhodopirellula</taxon>
    </lineage>
</organism>
<dbReference type="AlphaFoldDB" id="A0A5C6BV86"/>
<evidence type="ECO:0000313" key="1">
    <source>
        <dbReference type="EMBL" id="TWU15955.1"/>
    </source>
</evidence>
<proteinExistence type="predicted"/>
<protein>
    <submittedName>
        <fullName evidence="1">Uncharacterized protein</fullName>
    </submittedName>
</protein>
<dbReference type="Proteomes" id="UP000319908">
    <property type="component" value="Unassembled WGS sequence"/>
</dbReference>